<dbReference type="GeneID" id="36577463"/>
<evidence type="ECO:0000313" key="2">
    <source>
        <dbReference type="Proteomes" id="UP000241818"/>
    </source>
</evidence>
<gene>
    <name evidence="1" type="ORF">M430DRAFT_68855</name>
</gene>
<organism evidence="1 2">
    <name type="scientific">Amorphotheca resinae ATCC 22711</name>
    <dbReference type="NCBI Taxonomy" id="857342"/>
    <lineage>
        <taxon>Eukaryota</taxon>
        <taxon>Fungi</taxon>
        <taxon>Dikarya</taxon>
        <taxon>Ascomycota</taxon>
        <taxon>Pezizomycotina</taxon>
        <taxon>Leotiomycetes</taxon>
        <taxon>Helotiales</taxon>
        <taxon>Amorphothecaceae</taxon>
        <taxon>Amorphotheca</taxon>
    </lineage>
</organism>
<dbReference type="AlphaFoldDB" id="A0A2T3AVJ5"/>
<dbReference type="EMBL" id="KZ679015">
    <property type="protein sequence ID" value="PSS12653.1"/>
    <property type="molecule type" value="Genomic_DNA"/>
</dbReference>
<protein>
    <submittedName>
        <fullName evidence="1">Uncharacterized protein</fullName>
    </submittedName>
</protein>
<name>A0A2T3AVJ5_AMORE</name>
<dbReference type="InParanoid" id="A0A2T3AVJ5"/>
<sequence>MDAHYHIIYPMYLYVVLDVPLSPPPCIFPSNVIPPCPFCESSCSIINSQRIRPKNRVPTVASMIICHAAPNNSIPHPPHTFHPAPRSATCPPPWASPAERGPPVRQASKPWVGATCKSYQIILAGCVWSGRGKLLGTLSPTMSELREGS</sequence>
<dbReference type="RefSeq" id="XP_024718651.1">
    <property type="nucleotide sequence ID" value="XM_024869382.1"/>
</dbReference>
<accession>A0A2T3AVJ5</accession>
<dbReference type="Proteomes" id="UP000241818">
    <property type="component" value="Unassembled WGS sequence"/>
</dbReference>
<reference evidence="1 2" key="1">
    <citation type="journal article" date="2018" name="New Phytol.">
        <title>Comparative genomics and transcriptomics depict ericoid mycorrhizal fungi as versatile saprotrophs and plant mutualists.</title>
        <authorList>
            <person name="Martino E."/>
            <person name="Morin E."/>
            <person name="Grelet G.A."/>
            <person name="Kuo A."/>
            <person name="Kohler A."/>
            <person name="Daghino S."/>
            <person name="Barry K.W."/>
            <person name="Cichocki N."/>
            <person name="Clum A."/>
            <person name="Dockter R.B."/>
            <person name="Hainaut M."/>
            <person name="Kuo R.C."/>
            <person name="LaButti K."/>
            <person name="Lindahl B.D."/>
            <person name="Lindquist E.A."/>
            <person name="Lipzen A."/>
            <person name="Khouja H.R."/>
            <person name="Magnuson J."/>
            <person name="Murat C."/>
            <person name="Ohm R.A."/>
            <person name="Singer S.W."/>
            <person name="Spatafora J.W."/>
            <person name="Wang M."/>
            <person name="Veneault-Fourrey C."/>
            <person name="Henrissat B."/>
            <person name="Grigoriev I.V."/>
            <person name="Martin F.M."/>
            <person name="Perotto S."/>
        </authorList>
    </citation>
    <scope>NUCLEOTIDE SEQUENCE [LARGE SCALE GENOMIC DNA]</scope>
    <source>
        <strain evidence="1 2">ATCC 22711</strain>
    </source>
</reference>
<proteinExistence type="predicted"/>
<evidence type="ECO:0000313" key="1">
    <source>
        <dbReference type="EMBL" id="PSS12653.1"/>
    </source>
</evidence>
<keyword evidence="2" id="KW-1185">Reference proteome</keyword>